<dbReference type="GO" id="GO:0016020">
    <property type="term" value="C:membrane"/>
    <property type="evidence" value="ECO:0007669"/>
    <property type="project" value="TreeGrafter"/>
</dbReference>
<dbReference type="EMBL" id="JADFTS010000002">
    <property type="protein sequence ID" value="KAF9621183.1"/>
    <property type="molecule type" value="Genomic_DNA"/>
</dbReference>
<reference evidence="2 3" key="1">
    <citation type="submission" date="2020-10" db="EMBL/GenBank/DDBJ databases">
        <title>The Coptis chinensis genome and diversification of protoberbering-type alkaloids.</title>
        <authorList>
            <person name="Wang B."/>
            <person name="Shu S."/>
            <person name="Song C."/>
            <person name="Liu Y."/>
        </authorList>
    </citation>
    <scope>NUCLEOTIDE SEQUENCE [LARGE SCALE GENOMIC DNA]</scope>
    <source>
        <strain evidence="2">HL-2020</strain>
        <tissue evidence="2">Leaf</tissue>
    </source>
</reference>
<proteinExistence type="predicted"/>
<dbReference type="InterPro" id="IPR040283">
    <property type="entry name" value="DDB_G0292058-like"/>
</dbReference>
<evidence type="ECO:0000313" key="2">
    <source>
        <dbReference type="EMBL" id="KAF9621183.1"/>
    </source>
</evidence>
<name>A0A835IQR3_9MAGN</name>
<evidence type="ECO:0000313" key="3">
    <source>
        <dbReference type="Proteomes" id="UP000631114"/>
    </source>
</evidence>
<feature type="transmembrane region" description="Helical" evidence="1">
    <location>
        <begin position="272"/>
        <end position="293"/>
    </location>
</feature>
<keyword evidence="1" id="KW-1133">Transmembrane helix</keyword>
<dbReference type="OrthoDB" id="1056237at2759"/>
<sequence>MVNIDRVASGVVLVENHKSLLKIKKLEHTIFRLAIDTRRTIRRVTRAMYKLRRLLYPYNKAACTQLRYGATAGIVSVNLVLIVAAVGEVSLNCVLYLIAKTKNCKSYLNTVLLLLHWWPGFLISLLDSDRRPFLHPHVNSKIANLGGILRLDEQGENALGGFSKICNPFSNAPNYSYYPGSCPEDAIPISNIPDVLQRFTCYKDNSTASCSVGRKFISEASYDMATAYTQTIQEVVNILPDVENLTRCSLVKETISDVLLHQCRPFRISFKFSWLSIISLSTIMVILELAWLAKVYQNNGRSFCRCSVIPRV</sequence>
<evidence type="ECO:0000256" key="1">
    <source>
        <dbReference type="SAM" id="Phobius"/>
    </source>
</evidence>
<organism evidence="2 3">
    <name type="scientific">Coptis chinensis</name>
    <dbReference type="NCBI Taxonomy" id="261450"/>
    <lineage>
        <taxon>Eukaryota</taxon>
        <taxon>Viridiplantae</taxon>
        <taxon>Streptophyta</taxon>
        <taxon>Embryophyta</taxon>
        <taxon>Tracheophyta</taxon>
        <taxon>Spermatophyta</taxon>
        <taxon>Magnoliopsida</taxon>
        <taxon>Ranunculales</taxon>
        <taxon>Ranunculaceae</taxon>
        <taxon>Coptidoideae</taxon>
        <taxon>Coptis</taxon>
    </lineage>
</organism>
<dbReference type="Proteomes" id="UP000631114">
    <property type="component" value="Unassembled WGS sequence"/>
</dbReference>
<accession>A0A835IQR3</accession>
<comment type="caution">
    <text evidence="2">The sequence shown here is derived from an EMBL/GenBank/DDBJ whole genome shotgun (WGS) entry which is preliminary data.</text>
</comment>
<protein>
    <submittedName>
        <fullName evidence="2">Uncharacterized protein</fullName>
    </submittedName>
</protein>
<dbReference type="PANTHER" id="PTHR31414:SF19">
    <property type="entry name" value="TRANSMEMBRANE PROTEIN"/>
    <property type="match status" value="1"/>
</dbReference>
<keyword evidence="3" id="KW-1185">Reference proteome</keyword>
<dbReference type="PANTHER" id="PTHR31414">
    <property type="entry name" value="TRANSMEMBRANE PROTEIN DDB_G0292058"/>
    <property type="match status" value="1"/>
</dbReference>
<gene>
    <name evidence="2" type="ORF">IFM89_016677</name>
</gene>
<dbReference type="AlphaFoldDB" id="A0A835IQR3"/>
<keyword evidence="1" id="KW-0472">Membrane</keyword>
<keyword evidence="1" id="KW-0812">Transmembrane</keyword>